<evidence type="ECO:0000256" key="3">
    <source>
        <dbReference type="ARBA" id="ARBA00023125"/>
    </source>
</evidence>
<dbReference type="SUPFAM" id="SSF101936">
    <property type="entry name" value="DNA-binding pseudobarrel domain"/>
    <property type="match status" value="3"/>
</dbReference>
<evidence type="ECO:0000256" key="5">
    <source>
        <dbReference type="ARBA" id="ARBA00023242"/>
    </source>
</evidence>
<dbReference type="PANTHER" id="PTHR31391:SF106">
    <property type="entry name" value="B3 DOMAIN-CONTAINING PROTEIN OS01G0723500"/>
    <property type="match status" value="1"/>
</dbReference>
<evidence type="ECO:0000259" key="6">
    <source>
        <dbReference type="PROSITE" id="PS50863"/>
    </source>
</evidence>
<evidence type="ECO:0000256" key="4">
    <source>
        <dbReference type="ARBA" id="ARBA00023163"/>
    </source>
</evidence>
<comment type="caution">
    <text evidence="7">The sequence shown here is derived from an EMBL/GenBank/DDBJ whole genome shotgun (WGS) entry which is preliminary data.</text>
</comment>
<feature type="domain" description="TF-B3" evidence="6">
    <location>
        <begin position="234"/>
        <end position="272"/>
    </location>
</feature>
<dbReference type="Pfam" id="PF02362">
    <property type="entry name" value="B3"/>
    <property type="match status" value="2"/>
</dbReference>
<dbReference type="Proteomes" id="UP001372338">
    <property type="component" value="Unassembled WGS sequence"/>
</dbReference>
<name>A0AAN9FDV7_CROPI</name>
<dbReference type="GO" id="GO:0003677">
    <property type="term" value="F:DNA binding"/>
    <property type="evidence" value="ECO:0007669"/>
    <property type="project" value="UniProtKB-KW"/>
</dbReference>
<proteinExistence type="predicted"/>
<dbReference type="EMBL" id="JAYWIO010000003">
    <property type="protein sequence ID" value="KAK7273649.1"/>
    <property type="molecule type" value="Genomic_DNA"/>
</dbReference>
<dbReference type="PANTHER" id="PTHR31391">
    <property type="entry name" value="B3 DOMAIN-CONTAINING PROTEIN OS11G0197600-RELATED"/>
    <property type="match status" value="1"/>
</dbReference>
<evidence type="ECO:0000313" key="8">
    <source>
        <dbReference type="Proteomes" id="UP001372338"/>
    </source>
</evidence>
<dbReference type="InterPro" id="IPR044837">
    <property type="entry name" value="REM16-like"/>
</dbReference>
<dbReference type="Gene3D" id="2.40.330.10">
    <property type="entry name" value="DNA-binding pseudobarrel domain"/>
    <property type="match status" value="3"/>
</dbReference>
<protein>
    <recommendedName>
        <fullName evidence="6">TF-B3 domain-containing protein</fullName>
    </recommendedName>
</protein>
<sequence>MSNPVFLKPPDGTEWKVYWMKHDDEIQFQKGWKEFAKYYSLDHGHMVMFKYEATFHFYVNIFDTSATEIGYPFNVTKDEKDNLDQISDDSVESLDGLASGQKTTLKSPMSFPKRLKITKKGRTRDIETSSNLKNLQHCVQPKASQSEGTNFEMIVVASAKQELNDDMGGDILSTECPKVDQLTSTKTSVAMIPVTTFRSKNPSFTRIMKPSHVNGYSLAFDKTPCPVVYNVPSITAGWNKFASENNLNVGDACIFELARRKQILYFNVFIFRGVEELSCSLPKGIDASPTPLLISPCLGIIRPLKEAEKFNSENPVFMIKLTICMERNGPAVPCSFARKYFDKRKQTVIMQFGKRLWPVNFRHYPNERSGKLFSGWSLFVEESKLQAGDVCIFELINREFLVFGVHVFRG</sequence>
<evidence type="ECO:0000313" key="7">
    <source>
        <dbReference type="EMBL" id="KAK7273649.1"/>
    </source>
</evidence>
<dbReference type="CDD" id="cd10017">
    <property type="entry name" value="B3_DNA"/>
    <property type="match status" value="3"/>
</dbReference>
<dbReference type="AlphaFoldDB" id="A0AAN9FDV7"/>
<organism evidence="7 8">
    <name type="scientific">Crotalaria pallida</name>
    <name type="common">Smooth rattlebox</name>
    <name type="synonym">Crotalaria striata</name>
    <dbReference type="NCBI Taxonomy" id="3830"/>
    <lineage>
        <taxon>Eukaryota</taxon>
        <taxon>Viridiplantae</taxon>
        <taxon>Streptophyta</taxon>
        <taxon>Embryophyta</taxon>
        <taxon>Tracheophyta</taxon>
        <taxon>Spermatophyta</taxon>
        <taxon>Magnoliopsida</taxon>
        <taxon>eudicotyledons</taxon>
        <taxon>Gunneridae</taxon>
        <taxon>Pentapetalae</taxon>
        <taxon>rosids</taxon>
        <taxon>fabids</taxon>
        <taxon>Fabales</taxon>
        <taxon>Fabaceae</taxon>
        <taxon>Papilionoideae</taxon>
        <taxon>50 kb inversion clade</taxon>
        <taxon>genistoids sensu lato</taxon>
        <taxon>core genistoids</taxon>
        <taxon>Crotalarieae</taxon>
        <taxon>Crotalaria</taxon>
    </lineage>
</organism>
<keyword evidence="8" id="KW-1185">Reference proteome</keyword>
<keyword evidence="4" id="KW-0804">Transcription</keyword>
<feature type="domain" description="TF-B3" evidence="6">
    <location>
        <begin position="315"/>
        <end position="410"/>
    </location>
</feature>
<keyword evidence="3" id="KW-0238">DNA-binding</keyword>
<dbReference type="PROSITE" id="PS50863">
    <property type="entry name" value="B3"/>
    <property type="match status" value="3"/>
</dbReference>
<reference evidence="7 8" key="1">
    <citation type="submission" date="2024-01" db="EMBL/GenBank/DDBJ databases">
        <title>The genomes of 5 underutilized Papilionoideae crops provide insights into root nodulation and disease resistanc.</title>
        <authorList>
            <person name="Yuan L."/>
        </authorList>
    </citation>
    <scope>NUCLEOTIDE SEQUENCE [LARGE SCALE GENOMIC DNA]</scope>
    <source>
        <strain evidence="7">ZHUSHIDOU_FW_LH</strain>
        <tissue evidence="7">Leaf</tissue>
    </source>
</reference>
<gene>
    <name evidence="7" type="ORF">RIF29_14707</name>
</gene>
<dbReference type="InterPro" id="IPR015300">
    <property type="entry name" value="DNA-bd_pseudobarrel_sf"/>
</dbReference>
<keyword evidence="2" id="KW-0805">Transcription regulation</keyword>
<dbReference type="SMART" id="SM01019">
    <property type="entry name" value="B3"/>
    <property type="match status" value="1"/>
</dbReference>
<keyword evidence="5" id="KW-0539">Nucleus</keyword>
<evidence type="ECO:0000256" key="2">
    <source>
        <dbReference type="ARBA" id="ARBA00023015"/>
    </source>
</evidence>
<feature type="domain" description="TF-B3" evidence="6">
    <location>
        <begin position="1"/>
        <end position="65"/>
    </location>
</feature>
<dbReference type="InterPro" id="IPR003340">
    <property type="entry name" value="B3_DNA-bd"/>
</dbReference>
<accession>A0AAN9FDV7</accession>
<dbReference type="GO" id="GO:0005634">
    <property type="term" value="C:nucleus"/>
    <property type="evidence" value="ECO:0007669"/>
    <property type="project" value="UniProtKB-SubCell"/>
</dbReference>
<evidence type="ECO:0000256" key="1">
    <source>
        <dbReference type="ARBA" id="ARBA00004123"/>
    </source>
</evidence>
<comment type="subcellular location">
    <subcellularLocation>
        <location evidence="1">Nucleus</location>
    </subcellularLocation>
</comment>